<dbReference type="AlphaFoldDB" id="A0A1Z2SKF9"/>
<dbReference type="Proteomes" id="UP000196708">
    <property type="component" value="Chromosome 2"/>
</dbReference>
<evidence type="ECO:0000313" key="2">
    <source>
        <dbReference type="Proteomes" id="UP000196708"/>
    </source>
</evidence>
<organism evidence="1 2">
    <name type="scientific">Vibrio gazogenes</name>
    <dbReference type="NCBI Taxonomy" id="687"/>
    <lineage>
        <taxon>Bacteria</taxon>
        <taxon>Pseudomonadati</taxon>
        <taxon>Pseudomonadota</taxon>
        <taxon>Gammaproteobacteria</taxon>
        <taxon>Vibrionales</taxon>
        <taxon>Vibrionaceae</taxon>
        <taxon>Vibrio</taxon>
    </lineage>
</organism>
<accession>A0A1Z2SKF9</accession>
<dbReference type="EMBL" id="CP018836">
    <property type="protein sequence ID" value="ASA57649.1"/>
    <property type="molecule type" value="Genomic_DNA"/>
</dbReference>
<evidence type="ECO:0000313" key="1">
    <source>
        <dbReference type="EMBL" id="ASA57649.1"/>
    </source>
</evidence>
<sequence length="66" mass="7398">MAPLIALFGALGADTSDNSLTEFLVGKIIPGCLHHRFIMKIAESFQYLFKKIQQKSLHIAHNMEVI</sequence>
<gene>
    <name evidence="1" type="ORF">BSQ33_18030</name>
</gene>
<reference evidence="1 2" key="1">
    <citation type="submission" date="2016-12" db="EMBL/GenBank/DDBJ databases">
        <authorList>
            <person name="Song W.-J."/>
            <person name="Kurnit D.M."/>
        </authorList>
    </citation>
    <scope>NUCLEOTIDE SEQUENCE [LARGE SCALE GENOMIC DNA]</scope>
    <source>
        <strain evidence="1 2">ATCC 43942</strain>
    </source>
</reference>
<protein>
    <submittedName>
        <fullName evidence="1">Uncharacterized protein</fullName>
    </submittedName>
</protein>
<name>A0A1Z2SKF9_VIBGA</name>
<dbReference type="KEGG" id="vga:BSQ33_18030"/>
<proteinExistence type="predicted"/>